<evidence type="ECO:0000256" key="3">
    <source>
        <dbReference type="ARBA" id="ARBA00038396"/>
    </source>
</evidence>
<dbReference type="PRINTS" id="PR00420">
    <property type="entry name" value="RNGMNOXGNASE"/>
</dbReference>
<organism evidence="4 5">
    <name type="scientific">Plantactinospora siamensis</name>
    <dbReference type="NCBI Taxonomy" id="555372"/>
    <lineage>
        <taxon>Bacteria</taxon>
        <taxon>Bacillati</taxon>
        <taxon>Actinomycetota</taxon>
        <taxon>Actinomycetes</taxon>
        <taxon>Micromonosporales</taxon>
        <taxon>Micromonosporaceae</taxon>
        <taxon>Plantactinospora</taxon>
    </lineage>
</organism>
<evidence type="ECO:0000313" key="4">
    <source>
        <dbReference type="EMBL" id="MFC0565191.1"/>
    </source>
</evidence>
<dbReference type="EMBL" id="JBHLUE010000011">
    <property type="protein sequence ID" value="MFC0565191.1"/>
    <property type="molecule type" value="Genomic_DNA"/>
</dbReference>
<accession>A0ABV6NWY2</accession>
<keyword evidence="2" id="KW-0503">Monooxygenase</keyword>
<name>A0ABV6NWY2_9ACTN</name>
<dbReference type="PANTHER" id="PTHR43747:SF5">
    <property type="entry name" value="FAD-BINDING DOMAIN-CONTAINING PROTEIN"/>
    <property type="match status" value="1"/>
</dbReference>
<dbReference type="PANTHER" id="PTHR43747">
    <property type="entry name" value="FAD-BINDING PROTEIN"/>
    <property type="match status" value="1"/>
</dbReference>
<dbReference type="RefSeq" id="WP_377338801.1">
    <property type="nucleotide sequence ID" value="NZ_JBHLUE010000011.1"/>
</dbReference>
<gene>
    <name evidence="4" type="ORF">ACFFHU_13730</name>
</gene>
<dbReference type="Gene3D" id="3.50.50.60">
    <property type="entry name" value="FAD/NAD(P)-binding domain"/>
    <property type="match status" value="1"/>
</dbReference>
<evidence type="ECO:0000313" key="5">
    <source>
        <dbReference type="Proteomes" id="UP001589894"/>
    </source>
</evidence>
<evidence type="ECO:0000256" key="1">
    <source>
        <dbReference type="ARBA" id="ARBA00023002"/>
    </source>
</evidence>
<sequence>MRDATQILVIGGGPAGSTAAGLLARQGFQVTLLERDHFPRYHIGESILPSCRPIFAQLGVLDKLEAHGFQPKGGAYFFWGPDEWEVVFNRMGGAPNAWQVVRSEFDQLLLEHARELGVETHEGVGVRAVEFDGERAVAARWQDEDGVTGRMAFDWVIDCSGRAGVLANQQFKSRKLHEMFKNVATWGYWKDVRPLDRGPAGAIAVCSIPSGWFWVIPLHDGTHSVGLVTNRELFNRQRAELGSLEAVYEQAMAQSPAVLELLRGATRTTDLRVEQDYSYGTEQLAGPGWLISGDAAFFLDPLLSTGVHLATYSAMLAAASLGSVLRGEAGEDEALDFFRTVYRHSYERLLVLVSVFYDSYRGKDYHFYNAQRMSKESRDDLHLQSAFDRIITGIEDLHDAEAAYDRVSGYLMGQTSGNPNPLANLNREHELKQAPINPANAVGGLYLVTEPRLGLARAGEPALRS</sequence>
<dbReference type="EC" id="1.-.-.-" evidence="4"/>
<reference evidence="4 5" key="1">
    <citation type="submission" date="2024-09" db="EMBL/GenBank/DDBJ databases">
        <authorList>
            <person name="Sun Q."/>
            <person name="Mori K."/>
        </authorList>
    </citation>
    <scope>NUCLEOTIDE SEQUENCE [LARGE SCALE GENOMIC DNA]</scope>
    <source>
        <strain evidence="4 5">TBRC 2205</strain>
    </source>
</reference>
<evidence type="ECO:0000256" key="2">
    <source>
        <dbReference type="ARBA" id="ARBA00023033"/>
    </source>
</evidence>
<comment type="similarity">
    <text evidence="3">Belongs to the flavin-dependent halogenase family. Bacterial tryptophan halogenase subfamily.</text>
</comment>
<comment type="caution">
    <text evidence="4">The sequence shown here is derived from an EMBL/GenBank/DDBJ whole genome shotgun (WGS) entry which is preliminary data.</text>
</comment>
<dbReference type="InterPro" id="IPR036188">
    <property type="entry name" value="FAD/NAD-bd_sf"/>
</dbReference>
<dbReference type="SUPFAM" id="SSF51905">
    <property type="entry name" value="FAD/NAD(P)-binding domain"/>
    <property type="match status" value="1"/>
</dbReference>
<dbReference type="InterPro" id="IPR050816">
    <property type="entry name" value="Flavin-dep_Halogenase_NPB"/>
</dbReference>
<keyword evidence="1 4" id="KW-0560">Oxidoreductase</keyword>
<dbReference type="Pfam" id="PF04820">
    <property type="entry name" value="Trp_halogenase"/>
    <property type="match status" value="2"/>
</dbReference>
<dbReference type="GO" id="GO:0016491">
    <property type="term" value="F:oxidoreductase activity"/>
    <property type="evidence" value="ECO:0007669"/>
    <property type="project" value="UniProtKB-KW"/>
</dbReference>
<proteinExistence type="inferred from homology"/>
<keyword evidence="5" id="KW-1185">Reference proteome</keyword>
<dbReference type="InterPro" id="IPR006905">
    <property type="entry name" value="Flavin_halogenase"/>
</dbReference>
<protein>
    <submittedName>
        <fullName evidence="4">NAD(P)/FAD-dependent oxidoreductase</fullName>
        <ecNumber evidence="4">1.-.-.-</ecNumber>
    </submittedName>
</protein>
<dbReference type="Proteomes" id="UP001589894">
    <property type="component" value="Unassembled WGS sequence"/>
</dbReference>